<feature type="transmembrane region" description="Helical" evidence="7">
    <location>
        <begin position="17"/>
        <end position="35"/>
    </location>
</feature>
<dbReference type="OrthoDB" id="8048523at2759"/>
<comment type="similarity">
    <text evidence="5">Belongs to the laat-1 family.</text>
</comment>
<evidence type="ECO:0000256" key="4">
    <source>
        <dbReference type="ARBA" id="ARBA00023136"/>
    </source>
</evidence>
<dbReference type="PANTHER" id="PTHR16201:SF34">
    <property type="entry name" value="LYSOSOMAL AMINO ACID TRANSPORTER 1"/>
    <property type="match status" value="1"/>
</dbReference>
<name>A0A1B7TD39_9ASCO</name>
<accession>A0A1B7TD39</accession>
<protein>
    <recommendedName>
        <fullName evidence="10">PQ-loop-domain-containing protein</fullName>
    </recommendedName>
</protein>
<evidence type="ECO:0000256" key="6">
    <source>
        <dbReference type="ARBA" id="ARBA00050768"/>
    </source>
</evidence>
<feature type="transmembrane region" description="Helical" evidence="7">
    <location>
        <begin position="81"/>
        <end position="101"/>
    </location>
</feature>
<gene>
    <name evidence="8" type="ORF">HANVADRAFT_52942</name>
</gene>
<evidence type="ECO:0008006" key="10">
    <source>
        <dbReference type="Google" id="ProtNLM"/>
    </source>
</evidence>
<keyword evidence="2 7" id="KW-0812">Transmembrane</keyword>
<reference evidence="9" key="1">
    <citation type="journal article" date="2016" name="Proc. Natl. Acad. Sci. U.S.A.">
        <title>Comparative genomics of biotechnologically important yeasts.</title>
        <authorList>
            <person name="Riley R."/>
            <person name="Haridas S."/>
            <person name="Wolfe K.H."/>
            <person name="Lopes M.R."/>
            <person name="Hittinger C.T."/>
            <person name="Goeker M."/>
            <person name="Salamov A.A."/>
            <person name="Wisecaver J.H."/>
            <person name="Long T.M."/>
            <person name="Calvey C.H."/>
            <person name="Aerts A.L."/>
            <person name="Barry K.W."/>
            <person name="Choi C."/>
            <person name="Clum A."/>
            <person name="Coughlan A.Y."/>
            <person name="Deshpande S."/>
            <person name="Douglass A.P."/>
            <person name="Hanson S.J."/>
            <person name="Klenk H.-P."/>
            <person name="LaButti K.M."/>
            <person name="Lapidus A."/>
            <person name="Lindquist E.A."/>
            <person name="Lipzen A.M."/>
            <person name="Meier-Kolthoff J.P."/>
            <person name="Ohm R.A."/>
            <person name="Otillar R.P."/>
            <person name="Pangilinan J.L."/>
            <person name="Peng Y."/>
            <person name="Rokas A."/>
            <person name="Rosa C.A."/>
            <person name="Scheuner C."/>
            <person name="Sibirny A.A."/>
            <person name="Slot J.C."/>
            <person name="Stielow J.B."/>
            <person name="Sun H."/>
            <person name="Kurtzman C.P."/>
            <person name="Blackwell M."/>
            <person name="Grigoriev I.V."/>
            <person name="Jeffries T.W."/>
        </authorList>
    </citation>
    <scope>NUCLEOTIDE SEQUENCE [LARGE SCALE GENOMIC DNA]</scope>
    <source>
        <strain evidence="9">NRRL Y-1626</strain>
    </source>
</reference>
<evidence type="ECO:0000313" key="9">
    <source>
        <dbReference type="Proteomes" id="UP000092321"/>
    </source>
</evidence>
<keyword evidence="4 7" id="KW-0472">Membrane</keyword>
<dbReference type="Proteomes" id="UP000092321">
    <property type="component" value="Unassembled WGS sequence"/>
</dbReference>
<dbReference type="GO" id="GO:0034488">
    <property type="term" value="P:basic amino acid transmembrane export from vacuole"/>
    <property type="evidence" value="ECO:0007669"/>
    <property type="project" value="TreeGrafter"/>
</dbReference>
<feature type="transmembrane region" description="Helical" evidence="7">
    <location>
        <begin position="170"/>
        <end position="187"/>
    </location>
</feature>
<evidence type="ECO:0000256" key="5">
    <source>
        <dbReference type="ARBA" id="ARBA00038039"/>
    </source>
</evidence>
<evidence type="ECO:0000256" key="2">
    <source>
        <dbReference type="ARBA" id="ARBA00022692"/>
    </source>
</evidence>
<dbReference type="InterPro" id="IPR006603">
    <property type="entry name" value="PQ-loop_rpt"/>
</dbReference>
<organism evidence="8 9">
    <name type="scientific">Hanseniaspora valbyensis NRRL Y-1626</name>
    <dbReference type="NCBI Taxonomy" id="766949"/>
    <lineage>
        <taxon>Eukaryota</taxon>
        <taxon>Fungi</taxon>
        <taxon>Dikarya</taxon>
        <taxon>Ascomycota</taxon>
        <taxon>Saccharomycotina</taxon>
        <taxon>Saccharomycetes</taxon>
        <taxon>Saccharomycodales</taxon>
        <taxon>Saccharomycodaceae</taxon>
        <taxon>Hanseniaspora</taxon>
    </lineage>
</organism>
<evidence type="ECO:0000256" key="1">
    <source>
        <dbReference type="ARBA" id="ARBA00004141"/>
    </source>
</evidence>
<dbReference type="EMBL" id="LXPE01000015">
    <property type="protein sequence ID" value="OBA26630.1"/>
    <property type="molecule type" value="Genomic_DNA"/>
</dbReference>
<evidence type="ECO:0000256" key="7">
    <source>
        <dbReference type="SAM" id="Phobius"/>
    </source>
</evidence>
<dbReference type="InterPro" id="IPR051415">
    <property type="entry name" value="LAAT-1"/>
</dbReference>
<keyword evidence="3 7" id="KW-1133">Transmembrane helix</keyword>
<comment type="caution">
    <text evidence="8">The sequence shown here is derived from an EMBL/GenBank/DDBJ whole genome shotgun (WGS) entry which is preliminary data.</text>
</comment>
<proteinExistence type="inferred from homology"/>
<feature type="transmembrane region" description="Helical" evidence="7">
    <location>
        <begin position="55"/>
        <end position="74"/>
    </location>
</feature>
<comment type="catalytic activity">
    <reaction evidence="6">
        <text>L-histidine(out) + L-arginine(in) = L-histidine(in) + L-arginine(out)</text>
        <dbReference type="Rhea" id="RHEA:71063"/>
        <dbReference type="ChEBI" id="CHEBI:32682"/>
        <dbReference type="ChEBI" id="CHEBI:57595"/>
    </reaction>
</comment>
<dbReference type="Pfam" id="PF04193">
    <property type="entry name" value="PQ-loop"/>
    <property type="match status" value="2"/>
</dbReference>
<dbReference type="AlphaFoldDB" id="A0A1B7TD39"/>
<dbReference type="PANTHER" id="PTHR16201">
    <property type="entry name" value="SEVEN TRANSMEMBRANE PROTEIN 1-RELATED"/>
    <property type="match status" value="1"/>
</dbReference>
<evidence type="ECO:0000313" key="8">
    <source>
        <dbReference type="EMBL" id="OBA26630.1"/>
    </source>
</evidence>
<dbReference type="GO" id="GO:0000329">
    <property type="term" value="C:fungal-type vacuole membrane"/>
    <property type="evidence" value="ECO:0007669"/>
    <property type="project" value="TreeGrafter"/>
</dbReference>
<keyword evidence="9" id="KW-1185">Reference proteome</keyword>
<dbReference type="FunFam" id="1.20.1280.290:FF:000009">
    <property type="entry name" value="PQ loop repeat family protein"/>
    <property type="match status" value="1"/>
</dbReference>
<evidence type="ECO:0000256" key="3">
    <source>
        <dbReference type="ARBA" id="ARBA00022989"/>
    </source>
</evidence>
<feature type="transmembrane region" description="Helical" evidence="7">
    <location>
        <begin position="208"/>
        <end position="226"/>
    </location>
</feature>
<dbReference type="SMART" id="SM00679">
    <property type="entry name" value="CTNS"/>
    <property type="match status" value="2"/>
</dbReference>
<feature type="transmembrane region" description="Helical" evidence="7">
    <location>
        <begin position="246"/>
        <end position="268"/>
    </location>
</feature>
<dbReference type="Gene3D" id="1.20.1280.290">
    <property type="match status" value="2"/>
</dbReference>
<comment type="subcellular location">
    <subcellularLocation>
        <location evidence="1">Membrane</location>
        <topology evidence="1">Multi-pass membrane protein</topology>
    </subcellularLocation>
</comment>
<sequence>MTANSVPIGYCDSNPNLSYISTASGGVAFLLSLISQLPQLIETYNDKSVEGVSPYLIGSWLLGDITSVIGAILTHQLPFQILLALYFLSNDLIICMQYYYYGILYQNKLATPGHQHLIHVSKSHPNLQQQNGEEEEGFIIPSQTSSNNRKNIFTKATFAILALFTRSSNLFQLGLILSWFSGMFYFFSRVPQLLKFYKRKSTDGISPYMFYCTIFHNILYALSIFSSCEFIDNSHKLDFFKKELPFLLGSIGTLLWDFIYLYQHLVLYSEDNKIRKELSKLNIVDEDIEVDLENEPLIVSTSNHSNKPNVYTSL</sequence>
<dbReference type="GO" id="GO:0015174">
    <property type="term" value="F:basic amino acid transmembrane transporter activity"/>
    <property type="evidence" value="ECO:0007669"/>
    <property type="project" value="TreeGrafter"/>
</dbReference>